<dbReference type="Proteomes" id="UP000536179">
    <property type="component" value="Unassembled WGS sequence"/>
</dbReference>
<dbReference type="EMBL" id="JACHXU010000019">
    <property type="protein sequence ID" value="MBB3208915.1"/>
    <property type="molecule type" value="Genomic_DNA"/>
</dbReference>
<reference evidence="1 2" key="1">
    <citation type="submission" date="2020-08" db="EMBL/GenBank/DDBJ databases">
        <title>Genomic Encyclopedia of Type Strains, Phase III (KMG-III): the genomes of soil and plant-associated and newly described type strains.</title>
        <authorList>
            <person name="Whitman W."/>
        </authorList>
    </citation>
    <scope>NUCLEOTIDE SEQUENCE [LARGE SCALE GENOMIC DNA]</scope>
    <source>
        <strain evidence="1 2">CECT 8075</strain>
    </source>
</reference>
<keyword evidence="2" id="KW-1185">Reference proteome</keyword>
<sequence length="85" mass="9436">MRPGNAPAKTNKKKVLNVPSSVIELGFFNRLSLHPELICTKKIEIRYLLFTQTPAYASSTTGNSGNREAYPEATYHMQLELGIPA</sequence>
<comment type="caution">
    <text evidence="1">The sequence shown here is derived from an EMBL/GenBank/DDBJ whole genome shotgun (WGS) entry which is preliminary data.</text>
</comment>
<name>A0A7W5H8C4_9BACT</name>
<dbReference type="AlphaFoldDB" id="A0A7W5H8C4"/>
<proteinExistence type="predicted"/>
<accession>A0A7W5H8C4</accession>
<protein>
    <submittedName>
        <fullName evidence="1">Uncharacterized protein</fullName>
    </submittedName>
</protein>
<evidence type="ECO:0000313" key="2">
    <source>
        <dbReference type="Proteomes" id="UP000536179"/>
    </source>
</evidence>
<organism evidence="1 2">
    <name type="scientific">Aporhodopirellula rubra</name>
    <dbReference type="NCBI Taxonomy" id="980271"/>
    <lineage>
        <taxon>Bacteria</taxon>
        <taxon>Pseudomonadati</taxon>
        <taxon>Planctomycetota</taxon>
        <taxon>Planctomycetia</taxon>
        <taxon>Pirellulales</taxon>
        <taxon>Pirellulaceae</taxon>
        <taxon>Aporhodopirellula</taxon>
    </lineage>
</organism>
<gene>
    <name evidence="1" type="ORF">FHS27_004749</name>
</gene>
<evidence type="ECO:0000313" key="1">
    <source>
        <dbReference type="EMBL" id="MBB3208915.1"/>
    </source>
</evidence>